<name>A0A2H9T449_9ZZZZ</name>
<proteinExistence type="predicted"/>
<comment type="caution">
    <text evidence="1">The sequence shown here is derived from an EMBL/GenBank/DDBJ whole genome shotgun (WGS) entry which is preliminary data.</text>
</comment>
<sequence>MCINEGAETFLVIFCRFLNFGGKNFEIFKVPYLRHFSSDDQKKFIFRLSASYSFVWDENSFQIENFFFDIFFTPWRGHDLDIFSDKMAWRKVSSVPDLHNTLNGNEIERSVTKL</sequence>
<evidence type="ECO:0000313" key="1">
    <source>
        <dbReference type="EMBL" id="PJE77984.1"/>
    </source>
</evidence>
<dbReference type="EMBL" id="NSIT01000304">
    <property type="protein sequence ID" value="PJE77984.1"/>
    <property type="molecule type" value="Genomic_DNA"/>
</dbReference>
<accession>A0A2H9T449</accession>
<gene>
    <name evidence="1" type="ORF">CI610_03085</name>
</gene>
<dbReference type="AlphaFoldDB" id="A0A2H9T449"/>
<organism evidence="1">
    <name type="scientific">invertebrate metagenome</name>
    <dbReference type="NCBI Taxonomy" id="1711999"/>
    <lineage>
        <taxon>unclassified sequences</taxon>
        <taxon>metagenomes</taxon>
        <taxon>organismal metagenomes</taxon>
    </lineage>
</organism>
<protein>
    <submittedName>
        <fullName evidence="1">Uncharacterized protein</fullName>
    </submittedName>
</protein>
<reference evidence="1" key="1">
    <citation type="journal article" date="2017" name="Appl. Environ. Microbiol.">
        <title>Molecular characterization of an Endozoicomonas-like organism causing infection in king scallop Pecten maximus L.</title>
        <authorList>
            <person name="Cano I."/>
            <person name="van Aerle R."/>
            <person name="Ross S."/>
            <person name="Verner-Jeffreys D.W."/>
            <person name="Paley R.K."/>
            <person name="Rimmer G."/>
            <person name="Ryder D."/>
            <person name="Hooper P."/>
            <person name="Stone D."/>
            <person name="Feist S.W."/>
        </authorList>
    </citation>
    <scope>NUCLEOTIDE SEQUENCE</scope>
</reference>